<feature type="non-terminal residue" evidence="2">
    <location>
        <position position="1"/>
    </location>
</feature>
<keyword evidence="1" id="KW-0812">Transmembrane</keyword>
<evidence type="ECO:0000313" key="2">
    <source>
        <dbReference type="EMBL" id="OPL33662.1"/>
    </source>
</evidence>
<dbReference type="AlphaFoldDB" id="A0A3L5TV06"/>
<dbReference type="Proteomes" id="UP000266721">
    <property type="component" value="Unassembled WGS sequence"/>
</dbReference>
<accession>A0A3L5TV06</accession>
<name>A0A3L5TV06_MYTGA</name>
<sequence length="274" mass="30843">LSTCVRDVNPNTSTNLVQMVTLPSMLQAPLQALLRPAMWIPGIKNIHSHFVTWQSDKPPTEVLAALVTAIKQIKSSDDTGSFYDIHKINKDKHFLRVFCFTRAEWLDVVEIEIKEDSIEAKSFSSGFLPLFIPFAFILNCVFFWVPFFDNKLNKARLELIKHYTDLAISEQKINPLNEPPVLQNRDQQNTNTQPNTAHLEEVEVHQDGAIMGNATDSPYGGEPIMQNNEQLNTKTEPHTTPFGEGDTHQEGAIMGNVTESPYIGAEKDIPEIIT</sequence>
<evidence type="ECO:0000256" key="1">
    <source>
        <dbReference type="SAM" id="Phobius"/>
    </source>
</evidence>
<organism evidence="2 3">
    <name type="scientific">Mytilus galloprovincialis</name>
    <name type="common">Mediterranean mussel</name>
    <dbReference type="NCBI Taxonomy" id="29158"/>
    <lineage>
        <taxon>Eukaryota</taxon>
        <taxon>Metazoa</taxon>
        <taxon>Spiralia</taxon>
        <taxon>Lophotrochozoa</taxon>
        <taxon>Mollusca</taxon>
        <taxon>Bivalvia</taxon>
        <taxon>Autobranchia</taxon>
        <taxon>Pteriomorphia</taxon>
        <taxon>Mytilida</taxon>
        <taxon>Mytiloidea</taxon>
        <taxon>Mytilidae</taxon>
        <taxon>Mytilinae</taxon>
        <taxon>Mytilus</taxon>
    </lineage>
</organism>
<gene>
    <name evidence="2" type="ORF">AM593_07348</name>
</gene>
<keyword evidence="1" id="KW-0472">Membrane</keyword>
<keyword evidence="1" id="KW-1133">Transmembrane helix</keyword>
<proteinExistence type="predicted"/>
<evidence type="ECO:0000313" key="3">
    <source>
        <dbReference type="Proteomes" id="UP000266721"/>
    </source>
</evidence>
<comment type="caution">
    <text evidence="2">The sequence shown here is derived from an EMBL/GenBank/DDBJ whole genome shotgun (WGS) entry which is preliminary data.</text>
</comment>
<reference evidence="2 3" key="1">
    <citation type="journal article" date="2016" name="PLoS ONE">
        <title>A First Insight into the Genome of the Filter-Feeder Mussel Mytilus galloprovincialis.</title>
        <authorList>
            <person name="Murgarella M."/>
            <person name="Puiu D."/>
            <person name="Novoa B."/>
            <person name="Figueras A."/>
            <person name="Posada D."/>
            <person name="Canchaya C."/>
        </authorList>
    </citation>
    <scope>NUCLEOTIDE SEQUENCE [LARGE SCALE GENOMIC DNA]</scope>
    <source>
        <tissue evidence="2">Muscle</tissue>
    </source>
</reference>
<dbReference type="EMBL" id="KV582006">
    <property type="protein sequence ID" value="OPL33662.1"/>
    <property type="molecule type" value="Genomic_DNA"/>
</dbReference>
<feature type="non-terminal residue" evidence="2">
    <location>
        <position position="274"/>
    </location>
</feature>
<keyword evidence="3" id="KW-1185">Reference proteome</keyword>
<protein>
    <submittedName>
        <fullName evidence="2">Uncharacterized protein</fullName>
    </submittedName>
</protein>
<feature type="transmembrane region" description="Helical" evidence="1">
    <location>
        <begin position="127"/>
        <end position="148"/>
    </location>
</feature>